<dbReference type="EMBL" id="JAMZMM010000095">
    <property type="protein sequence ID" value="MCP2729144.1"/>
    <property type="molecule type" value="Genomic_DNA"/>
</dbReference>
<evidence type="ECO:0000313" key="2">
    <source>
        <dbReference type="Proteomes" id="UP001204953"/>
    </source>
</evidence>
<sequence>MKAKKKNFASFNQSQAFKQLNISRLKEWQIAPHPVKLSDFFHQRLARLKRFDLRSSEKAKELLIDAICEEALEDFTQLKIWKGTAIESDVLRGTPDYIIAENKDYLDAPILCIVEAKKDNFTQGLAQCLVEMQACQWNNQQINKTIDVFGIVTNGEGWKFYKLTPQGEVYETLLYSVLDMEILLGTLHYIFEECGQNLGVKSD</sequence>
<keyword evidence="2" id="KW-1185">Reference proteome</keyword>
<accession>A0AAE3GRT8</accession>
<proteinExistence type="predicted"/>
<reference evidence="1" key="1">
    <citation type="submission" date="2022-06" db="EMBL/GenBank/DDBJ databases">
        <title>New cyanobacteria of genus Symplocastrum in benthos of Lake Baikal.</title>
        <authorList>
            <person name="Sorokovikova E."/>
            <person name="Tikhonova I."/>
            <person name="Krasnopeev A."/>
            <person name="Evseev P."/>
            <person name="Gladkikh A."/>
            <person name="Belykh O."/>
        </authorList>
    </citation>
    <scope>NUCLEOTIDE SEQUENCE</scope>
    <source>
        <strain evidence="1">BBK-W-15</strain>
    </source>
</reference>
<organism evidence="1 2">
    <name type="scientific">Limnofasciculus baicalensis BBK-W-15</name>
    <dbReference type="NCBI Taxonomy" id="2699891"/>
    <lineage>
        <taxon>Bacteria</taxon>
        <taxon>Bacillati</taxon>
        <taxon>Cyanobacteriota</taxon>
        <taxon>Cyanophyceae</taxon>
        <taxon>Coleofasciculales</taxon>
        <taxon>Coleofasciculaceae</taxon>
        <taxon>Limnofasciculus</taxon>
        <taxon>Limnofasciculus baicalensis</taxon>
    </lineage>
</organism>
<name>A0AAE3GRT8_9CYAN</name>
<dbReference type="RefSeq" id="WP_254011929.1">
    <property type="nucleotide sequence ID" value="NZ_JAMZMM010000095.1"/>
</dbReference>
<protein>
    <submittedName>
        <fullName evidence="1">Uncharacterized protein</fullName>
    </submittedName>
</protein>
<dbReference type="Proteomes" id="UP001204953">
    <property type="component" value="Unassembled WGS sequence"/>
</dbReference>
<comment type="caution">
    <text evidence="1">The sequence shown here is derived from an EMBL/GenBank/DDBJ whole genome shotgun (WGS) entry which is preliminary data.</text>
</comment>
<dbReference type="AlphaFoldDB" id="A0AAE3GRT8"/>
<gene>
    <name evidence="1" type="ORF">NJ959_11815</name>
</gene>
<evidence type="ECO:0000313" key="1">
    <source>
        <dbReference type="EMBL" id="MCP2729144.1"/>
    </source>
</evidence>